<sequence length="118" mass="13538">MTEVEEEMIPPVIVKKLPYLGRRLNIIKQCLGVVEQATRICDIKSLLDGLSCVYGEVALIDEEARHAKERGEIADEEYYPSVDQMYRFINKINSDIGKKLSERCGCKWVPEEETETKT</sequence>
<accession>A0A429GGF0</accession>
<name>A0A429GGF0_9CREN</name>
<proteinExistence type="predicted"/>
<reference evidence="1 2" key="1">
    <citation type="submission" date="2018-10" db="EMBL/GenBank/DDBJ databases">
        <title>Co-occurring genomic capacity for anaerobic methane metabolism and dissimilatory sulfite reduction discovered in the Korarchaeota.</title>
        <authorList>
            <person name="Mckay L.J."/>
            <person name="Dlakic M."/>
            <person name="Fields M.W."/>
            <person name="Delmont T.O."/>
            <person name="Eren A.M."/>
            <person name="Jay Z.J."/>
            <person name="Klingelsmith K.B."/>
            <person name="Rusch D.B."/>
            <person name="Inskeep W.P."/>
        </authorList>
    </citation>
    <scope>NUCLEOTIDE SEQUENCE [LARGE SCALE GENOMIC DNA]</scope>
    <source>
        <strain evidence="1 2">MDKW</strain>
    </source>
</reference>
<comment type="caution">
    <text evidence="1">The sequence shown here is derived from an EMBL/GenBank/DDBJ whole genome shotgun (WGS) entry which is preliminary data.</text>
</comment>
<evidence type="ECO:0000313" key="1">
    <source>
        <dbReference type="EMBL" id="RSN72972.1"/>
    </source>
</evidence>
<protein>
    <submittedName>
        <fullName evidence="1">Uncharacterized protein</fullName>
    </submittedName>
</protein>
<evidence type="ECO:0000313" key="2">
    <source>
        <dbReference type="Proteomes" id="UP000277582"/>
    </source>
</evidence>
<keyword evidence="2" id="KW-1185">Reference proteome</keyword>
<dbReference type="RefSeq" id="WP_125672164.1">
    <property type="nucleotide sequence ID" value="NZ_RCOS01000132.1"/>
</dbReference>
<dbReference type="Proteomes" id="UP000277582">
    <property type="component" value="Unassembled WGS sequence"/>
</dbReference>
<dbReference type="AlphaFoldDB" id="A0A429GGF0"/>
<gene>
    <name evidence="1" type="ORF">D6D85_11820</name>
</gene>
<organism evidence="1 2">
    <name type="scientific">Candidatus Methanodesulfokora washburnensis</name>
    <dbReference type="NCBI Taxonomy" id="2478471"/>
    <lineage>
        <taxon>Archaea</taxon>
        <taxon>Thermoproteota</taxon>
        <taxon>Candidatus Korarchaeia</taxon>
        <taxon>Candidatus Korarchaeia incertae sedis</taxon>
        <taxon>Candidatus Methanodesulfokora</taxon>
    </lineage>
</organism>
<dbReference type="EMBL" id="RCOS01000132">
    <property type="protein sequence ID" value="RSN72972.1"/>
    <property type="molecule type" value="Genomic_DNA"/>
</dbReference>